<feature type="compositionally biased region" description="Basic and acidic residues" evidence="1">
    <location>
        <begin position="461"/>
        <end position="472"/>
    </location>
</feature>
<dbReference type="EMBL" id="JALJOQ010000049">
    <property type="protein sequence ID" value="KAK9804578.1"/>
    <property type="molecule type" value="Genomic_DNA"/>
</dbReference>
<accession>A0AAW1P971</accession>
<dbReference type="InterPro" id="IPR052965">
    <property type="entry name" value="Pigment-catalase-like"/>
</dbReference>
<gene>
    <name evidence="2" type="ORF">WJX73_002013</name>
</gene>
<evidence type="ECO:0000313" key="2">
    <source>
        <dbReference type="EMBL" id="KAK9804578.1"/>
    </source>
</evidence>
<comment type="caution">
    <text evidence="2">The sequence shown here is derived from an EMBL/GenBank/DDBJ whole genome shotgun (WGS) entry which is preliminary data.</text>
</comment>
<organism evidence="2 3">
    <name type="scientific">Symbiochloris irregularis</name>
    <dbReference type="NCBI Taxonomy" id="706552"/>
    <lineage>
        <taxon>Eukaryota</taxon>
        <taxon>Viridiplantae</taxon>
        <taxon>Chlorophyta</taxon>
        <taxon>core chlorophytes</taxon>
        <taxon>Trebouxiophyceae</taxon>
        <taxon>Trebouxiales</taxon>
        <taxon>Trebouxiaceae</taxon>
        <taxon>Symbiochloris</taxon>
    </lineage>
</organism>
<name>A0AAW1P971_9CHLO</name>
<sequence>MLPCTLSSHRAVGGVSRTGLPSQRPATGFSGARLSRSGACNAVCKLGRNQEQAARPVVERTIEGAKAAFATFLAAAVTAASVYAAPFTPGSGLLPTGNLRSVDGGGPYDFSKLNTSAAHVKAGQAARQNYTDKDIIDFLCNVECVEGRFDTMGVQGRDFKPELLGEGFKQSKGLRQANLTPRTRAILEEVALSEQGHALYTRQAGSTVPCPYVDYDKGFNAVFARAYGLPDGETISKLFGKDWDPYVNDATFALSMVFLEELGATGNKGLAALHTNPILQDSTAGLATTASAFAALERSILFDLKDEIVPPTNETVSQVFARLSAYRDSMDGPQIDDQGLLNKDPRFIAVPGSFINNVPTDIRGLSFARTPQMNLNILTVGAKDGKGGFFPEGIAGAIHTPVGFDQLADGTEEWDGKPQASQVSAKDVSNIPGPITGEGPDKVPGQEALTQDLKAGPLVRDGADGRGAEVKN</sequence>
<protein>
    <submittedName>
        <fullName evidence="2">Uncharacterized protein</fullName>
    </submittedName>
</protein>
<dbReference type="PANTHER" id="PTHR31694:SF26">
    <property type="entry name" value="OS05G0151100 PROTEIN"/>
    <property type="match status" value="1"/>
</dbReference>
<reference evidence="2 3" key="1">
    <citation type="journal article" date="2024" name="Nat. Commun.">
        <title>Phylogenomics reveals the evolutionary origins of lichenization in chlorophyte algae.</title>
        <authorList>
            <person name="Puginier C."/>
            <person name="Libourel C."/>
            <person name="Otte J."/>
            <person name="Skaloud P."/>
            <person name="Haon M."/>
            <person name="Grisel S."/>
            <person name="Petersen M."/>
            <person name="Berrin J.G."/>
            <person name="Delaux P.M."/>
            <person name="Dal Grande F."/>
            <person name="Keller J."/>
        </authorList>
    </citation>
    <scope>NUCLEOTIDE SEQUENCE [LARGE SCALE GENOMIC DNA]</scope>
    <source>
        <strain evidence="2 3">SAG 2036</strain>
    </source>
</reference>
<dbReference type="AlphaFoldDB" id="A0AAW1P971"/>
<keyword evidence="3" id="KW-1185">Reference proteome</keyword>
<evidence type="ECO:0000256" key="1">
    <source>
        <dbReference type="SAM" id="MobiDB-lite"/>
    </source>
</evidence>
<dbReference type="PANTHER" id="PTHR31694">
    <property type="entry name" value="DESICCATION-LIKE PROTEIN"/>
    <property type="match status" value="1"/>
</dbReference>
<dbReference type="Proteomes" id="UP001465755">
    <property type="component" value="Unassembled WGS sequence"/>
</dbReference>
<proteinExistence type="predicted"/>
<evidence type="ECO:0000313" key="3">
    <source>
        <dbReference type="Proteomes" id="UP001465755"/>
    </source>
</evidence>
<dbReference type="Pfam" id="PF13668">
    <property type="entry name" value="Ferritin_2"/>
    <property type="match status" value="1"/>
</dbReference>
<feature type="region of interest" description="Disordered" evidence="1">
    <location>
        <begin position="413"/>
        <end position="472"/>
    </location>
</feature>